<feature type="transmembrane region" description="Helical" evidence="10">
    <location>
        <begin position="34"/>
        <end position="60"/>
    </location>
</feature>
<evidence type="ECO:0000256" key="6">
    <source>
        <dbReference type="ARBA" id="ARBA00022692"/>
    </source>
</evidence>
<evidence type="ECO:0000256" key="9">
    <source>
        <dbReference type="ARBA" id="ARBA00023136"/>
    </source>
</evidence>
<protein>
    <recommendedName>
        <fullName evidence="3">Protease PrsW</fullName>
    </recommendedName>
</protein>
<gene>
    <name evidence="11" type="ORF">UX27_C0035G0016</name>
</gene>
<evidence type="ECO:0000313" key="11">
    <source>
        <dbReference type="EMBL" id="KKU17419.1"/>
    </source>
</evidence>
<keyword evidence="7" id="KW-0378">Hydrolase</keyword>
<evidence type="ECO:0000256" key="8">
    <source>
        <dbReference type="ARBA" id="ARBA00022989"/>
    </source>
</evidence>
<feature type="transmembrane region" description="Helical" evidence="10">
    <location>
        <begin position="142"/>
        <end position="166"/>
    </location>
</feature>
<evidence type="ECO:0000256" key="4">
    <source>
        <dbReference type="ARBA" id="ARBA00022475"/>
    </source>
</evidence>
<feature type="transmembrane region" description="Helical" evidence="10">
    <location>
        <begin position="66"/>
        <end position="85"/>
    </location>
</feature>
<dbReference type="PANTHER" id="PTHR36844:SF1">
    <property type="entry name" value="PROTEASE PRSW"/>
    <property type="match status" value="1"/>
</dbReference>
<dbReference type="InterPro" id="IPR026898">
    <property type="entry name" value="PrsW"/>
</dbReference>
<comment type="similarity">
    <text evidence="2">Belongs to the protease PrsW family.</text>
</comment>
<comment type="subcellular location">
    <subcellularLocation>
        <location evidence="1">Cell membrane</location>
        <topology evidence="1">Multi-pass membrane protein</topology>
    </subcellularLocation>
</comment>
<dbReference type="AlphaFoldDB" id="A0A0G1NA27"/>
<feature type="transmembrane region" description="Helical" evidence="10">
    <location>
        <begin position="204"/>
        <end position="222"/>
    </location>
</feature>
<dbReference type="Proteomes" id="UP000034644">
    <property type="component" value="Unassembled WGS sequence"/>
</dbReference>
<dbReference type="GO" id="GO:0005886">
    <property type="term" value="C:plasma membrane"/>
    <property type="evidence" value="ECO:0007669"/>
    <property type="project" value="UniProtKB-SubCell"/>
</dbReference>
<dbReference type="PANTHER" id="PTHR36844">
    <property type="entry name" value="PROTEASE PRSW"/>
    <property type="match status" value="1"/>
</dbReference>
<proteinExistence type="inferred from homology"/>
<evidence type="ECO:0000256" key="1">
    <source>
        <dbReference type="ARBA" id="ARBA00004651"/>
    </source>
</evidence>
<evidence type="ECO:0000256" key="2">
    <source>
        <dbReference type="ARBA" id="ARBA00009165"/>
    </source>
</evidence>
<accession>A0A0G1NA27</accession>
<keyword evidence="5 11" id="KW-0645">Protease</keyword>
<feature type="transmembrane region" description="Helical" evidence="10">
    <location>
        <begin position="6"/>
        <end position="22"/>
    </location>
</feature>
<evidence type="ECO:0000256" key="7">
    <source>
        <dbReference type="ARBA" id="ARBA00022801"/>
    </source>
</evidence>
<dbReference type="Pfam" id="PF13367">
    <property type="entry name" value="PrsW-protease"/>
    <property type="match status" value="1"/>
</dbReference>
<dbReference type="PIRSF" id="PIRSF016933">
    <property type="entry name" value="PrsW"/>
    <property type="match status" value="1"/>
</dbReference>
<evidence type="ECO:0000256" key="5">
    <source>
        <dbReference type="ARBA" id="ARBA00022670"/>
    </source>
</evidence>
<keyword evidence="8 10" id="KW-1133">Transmembrane helix</keyword>
<keyword evidence="4" id="KW-1003">Cell membrane</keyword>
<dbReference type="GO" id="GO:0008233">
    <property type="term" value="F:peptidase activity"/>
    <property type="evidence" value="ECO:0007669"/>
    <property type="project" value="UniProtKB-KW"/>
</dbReference>
<feature type="transmembrane region" description="Helical" evidence="10">
    <location>
        <begin position="178"/>
        <end position="198"/>
    </location>
</feature>
<dbReference type="InterPro" id="IPR023596">
    <property type="entry name" value="Peptidase_PrsW_arch/bac"/>
</dbReference>
<evidence type="ECO:0000313" key="12">
    <source>
        <dbReference type="Proteomes" id="UP000034644"/>
    </source>
</evidence>
<dbReference type="EMBL" id="LCLO01000035">
    <property type="protein sequence ID" value="KKU17419.1"/>
    <property type="molecule type" value="Genomic_DNA"/>
</dbReference>
<keyword evidence="6 10" id="KW-0812">Transmembrane</keyword>
<comment type="caution">
    <text evidence="11">The sequence shown here is derived from an EMBL/GenBank/DDBJ whole genome shotgun (WGS) entry which is preliminary data.</text>
</comment>
<name>A0A0G1NA27_9BACT</name>
<feature type="transmembrane region" description="Helical" evidence="10">
    <location>
        <begin position="106"/>
        <end position="130"/>
    </location>
</feature>
<reference evidence="11 12" key="1">
    <citation type="journal article" date="2015" name="Nature">
        <title>rRNA introns, odd ribosomes, and small enigmatic genomes across a large radiation of phyla.</title>
        <authorList>
            <person name="Brown C.T."/>
            <person name="Hug L.A."/>
            <person name="Thomas B.C."/>
            <person name="Sharon I."/>
            <person name="Castelle C.J."/>
            <person name="Singh A."/>
            <person name="Wilkins M.J."/>
            <person name="Williams K.H."/>
            <person name="Banfield J.F."/>
        </authorList>
    </citation>
    <scope>NUCLEOTIDE SEQUENCE [LARGE SCALE GENOMIC DNA]</scope>
</reference>
<keyword evidence="9 10" id="KW-0472">Membrane</keyword>
<evidence type="ECO:0000256" key="10">
    <source>
        <dbReference type="SAM" id="Phobius"/>
    </source>
</evidence>
<organism evidence="11 12">
    <name type="scientific">Candidatus Azambacteria bacterium GW2011_GWA2_45_90</name>
    <dbReference type="NCBI Taxonomy" id="1618614"/>
    <lineage>
        <taxon>Bacteria</taxon>
        <taxon>Candidatus Azamiibacteriota</taxon>
    </lineage>
</organism>
<evidence type="ECO:0000256" key="3">
    <source>
        <dbReference type="ARBA" id="ARBA00018997"/>
    </source>
</evidence>
<sequence>MNILIPIALGVIPSLVWLAYYLRKDVHPELKRWIAVVFLLGMSVTPFVVLIQWVLAYFVYEQNLTPFWRDLAIIFFATALIEEYFKYLAVRIAIYKNPEFDEPVDAMIYMIVAALGFAAVENILLVYSFAPFYEKTGEAFSILILRFAGATFLHALASGALGYYLALSFFHAHKKRRLLLEGLALATLLHGFFNYFIIMYKGQTVYVLVYLIILSIIVAQYFKTLKNATSICEVPIIKK</sequence>
<dbReference type="GO" id="GO:0006508">
    <property type="term" value="P:proteolysis"/>
    <property type="evidence" value="ECO:0007669"/>
    <property type="project" value="UniProtKB-KW"/>
</dbReference>